<dbReference type="Proteomes" id="UP001222770">
    <property type="component" value="Unassembled WGS sequence"/>
</dbReference>
<reference evidence="1 2" key="1">
    <citation type="submission" date="2023-03" db="EMBL/GenBank/DDBJ databases">
        <title>Novosphingobium cyanobacteriorum sp. nov., isolated from a eutrophic reservoir during the Microcystis bloom period.</title>
        <authorList>
            <person name="Kang M."/>
            <person name="Le V."/>
            <person name="Ko S.-R."/>
            <person name="Lee S.-A."/>
            <person name="Ahn C.-Y."/>
        </authorList>
    </citation>
    <scope>NUCLEOTIDE SEQUENCE [LARGE SCALE GENOMIC DNA]</scope>
    <source>
        <strain evidence="1 2">HBC54</strain>
    </source>
</reference>
<accession>A0ABT6CD63</accession>
<dbReference type="InterPro" id="IPR011990">
    <property type="entry name" value="TPR-like_helical_dom_sf"/>
</dbReference>
<evidence type="ECO:0000313" key="2">
    <source>
        <dbReference type="Proteomes" id="UP001222770"/>
    </source>
</evidence>
<evidence type="ECO:0008006" key="3">
    <source>
        <dbReference type="Google" id="ProtNLM"/>
    </source>
</evidence>
<organism evidence="1 2">
    <name type="scientific">Novosphingobium cyanobacteriorum</name>
    <dbReference type="NCBI Taxonomy" id="3024215"/>
    <lineage>
        <taxon>Bacteria</taxon>
        <taxon>Pseudomonadati</taxon>
        <taxon>Pseudomonadota</taxon>
        <taxon>Alphaproteobacteria</taxon>
        <taxon>Sphingomonadales</taxon>
        <taxon>Sphingomonadaceae</taxon>
        <taxon>Novosphingobium</taxon>
    </lineage>
</organism>
<dbReference type="RefSeq" id="WP_277274985.1">
    <property type="nucleotide sequence ID" value="NZ_JAROCY010000001.1"/>
</dbReference>
<dbReference type="Gene3D" id="1.25.40.10">
    <property type="entry name" value="Tetratricopeptide repeat domain"/>
    <property type="match status" value="1"/>
</dbReference>
<dbReference type="SUPFAM" id="SSF48452">
    <property type="entry name" value="TPR-like"/>
    <property type="match status" value="1"/>
</dbReference>
<gene>
    <name evidence="1" type="ORF">POM99_01535</name>
</gene>
<proteinExistence type="predicted"/>
<name>A0ABT6CD63_9SPHN</name>
<sequence length="431" mass="45071">MRGSFGFFGKSTVAALALATGLVAGGTMIGAGVAVAKDAKPAKVTNSPEFIKIAQTLQKPVADVAASKDKAAAAALVPQLAAAEASVKTAADRIIFGQWQQQIGAAAEDKVLQQKGLQNMADSGQLPADKQGLVTYFLGVTAYQNKDYPTAVKALGPLVAANYSDDSAAEILADAYASQNQAPQAIEALKGAIAARKAAGAAVPDSWFKRGNLIAYQNKLGPQAIEMATMQVESQPNALNWLGAGQLVREFGNFSKEESLDLGRLFLRTGALDNDPKYTEREFIEYIQAADPRRLPGETVKVGELGLAKGALKSSDPFVTDALSQARGRIAADKASLAALEKDGRASPTGKSAVATADAYLSYGEAAKAEEMYQIALQKGGIDADRALTRLGIAQVDLGKYADAKATFAKVTGVRAPLAKLWSVYASSKVQ</sequence>
<protein>
    <recommendedName>
        <fullName evidence="3">Tetratricopeptide repeat protein</fullName>
    </recommendedName>
</protein>
<dbReference type="EMBL" id="JAROCY010000001">
    <property type="protein sequence ID" value="MDF8331871.1"/>
    <property type="molecule type" value="Genomic_DNA"/>
</dbReference>
<keyword evidence="2" id="KW-1185">Reference proteome</keyword>
<evidence type="ECO:0000313" key="1">
    <source>
        <dbReference type="EMBL" id="MDF8331871.1"/>
    </source>
</evidence>
<comment type="caution">
    <text evidence="1">The sequence shown here is derived from an EMBL/GenBank/DDBJ whole genome shotgun (WGS) entry which is preliminary data.</text>
</comment>